<evidence type="ECO:0000313" key="3">
    <source>
        <dbReference type="Proteomes" id="UP000252038"/>
    </source>
</evidence>
<dbReference type="RefSeq" id="WP_114074282.1">
    <property type="nucleotide sequence ID" value="NZ_CP029554.1"/>
</dbReference>
<proteinExistence type="predicted"/>
<evidence type="ECO:0000313" key="2">
    <source>
        <dbReference type="EMBL" id="AXE36627.1"/>
    </source>
</evidence>
<dbReference type="EMBL" id="CP029554">
    <property type="protein sequence ID" value="AXE36627.1"/>
    <property type="molecule type" value="Genomic_DNA"/>
</dbReference>
<reference evidence="2 3" key="1">
    <citation type="submission" date="2018-05" db="EMBL/GenBank/DDBJ databases">
        <title>Genome sequencing, assembly and analysis of the novel insecticidal bacterium, Chromobacterium phragmitis.</title>
        <authorList>
            <person name="Sparks M.E."/>
            <person name="Blackburn M.B."/>
            <person name="Gundersen-Rindal D.E."/>
        </authorList>
    </citation>
    <scope>NUCLEOTIDE SEQUENCE [LARGE SCALE GENOMIC DNA]</scope>
    <source>
        <strain evidence="2">IIBBL 274-1</strain>
    </source>
</reference>
<accession>A0A344UMX9</accession>
<feature type="region of interest" description="Disordered" evidence="1">
    <location>
        <begin position="265"/>
        <end position="292"/>
    </location>
</feature>
<dbReference type="KEGG" id="chrb:DK843_21420"/>
<organism evidence="2 3">
    <name type="scientific">Chromobacterium phragmitis</name>
    <dbReference type="NCBI Taxonomy" id="2202141"/>
    <lineage>
        <taxon>Bacteria</taxon>
        <taxon>Pseudomonadati</taxon>
        <taxon>Pseudomonadota</taxon>
        <taxon>Betaproteobacteria</taxon>
        <taxon>Neisseriales</taxon>
        <taxon>Chromobacteriaceae</taxon>
        <taxon>Chromobacterium</taxon>
    </lineage>
</organism>
<protein>
    <submittedName>
        <fullName evidence="2">Uncharacterized protein</fullName>
    </submittedName>
</protein>
<sequence length="535" mass="58947">MNVNIGHAIAFRPQLGAASGAARVAGAAPEDGGKAEPLRDVNGRMVGTPESRYGMSMRTLQLLKQYDVRNMSGKDLDALAEVLAENGEMDGDVAMSIRGDIEGNSWKGSDERNALEIFAKRRDDTMASVKAGEASLRFANYSIKGYERTQQALEKLAAIHDALQSEDDVRAAANGSAAQARDLMHLERWMRSAEQADAKGEPLAVGKETSEAISRTMLRAGVELPPADDLQHGDWARQALQAYRGWTARHPNDKLDIDLKPAEEEDKKVFKEKPPAPAGEAQGTQLPLQPPSSAAKLAREMQDKLQTEARYGIGMPMLQLIKSTDISGLSIDQFKQYSQLLRDNGVLSQDDVESLLPLTQRAMADPMNYYKRDLNWLTSMQQQGRTPQYSTPGGMADLSDVAGRMRNDQQGQAVLERLQNLHQTLQGDDKVQTAAANGLQQSGDLAAFDNWARVESKGARNADRAELEFRGKQDVEGIFRVLQRLGVELTPLEGDSSPSQRLEQAWKDYQRWRDSHPGERPSIALPPKRGVDVYA</sequence>
<feature type="region of interest" description="Disordered" evidence="1">
    <location>
        <begin position="512"/>
        <end position="535"/>
    </location>
</feature>
<name>A0A344UMX9_9NEIS</name>
<evidence type="ECO:0000256" key="1">
    <source>
        <dbReference type="SAM" id="MobiDB-lite"/>
    </source>
</evidence>
<dbReference type="Proteomes" id="UP000252038">
    <property type="component" value="Chromosome"/>
</dbReference>
<gene>
    <name evidence="2" type="ORF">DK843_21420</name>
</gene>
<feature type="compositionally biased region" description="Basic and acidic residues" evidence="1">
    <location>
        <begin position="265"/>
        <end position="274"/>
    </location>
</feature>
<dbReference type="AlphaFoldDB" id="A0A344UMX9"/>